<evidence type="ECO:0000256" key="1">
    <source>
        <dbReference type="SAM" id="Phobius"/>
    </source>
</evidence>
<evidence type="ECO:0008006" key="4">
    <source>
        <dbReference type="Google" id="ProtNLM"/>
    </source>
</evidence>
<evidence type="ECO:0000313" key="3">
    <source>
        <dbReference type="Proteomes" id="UP001642540"/>
    </source>
</evidence>
<keyword evidence="1" id="KW-1133">Transmembrane helix</keyword>
<proteinExistence type="predicted"/>
<reference evidence="2 3" key="1">
    <citation type="submission" date="2024-08" db="EMBL/GenBank/DDBJ databases">
        <authorList>
            <person name="Cucini C."/>
            <person name="Frati F."/>
        </authorList>
    </citation>
    <scope>NUCLEOTIDE SEQUENCE [LARGE SCALE GENOMIC DNA]</scope>
</reference>
<dbReference type="Proteomes" id="UP001642540">
    <property type="component" value="Unassembled WGS sequence"/>
</dbReference>
<feature type="transmembrane region" description="Helical" evidence="1">
    <location>
        <begin position="292"/>
        <end position="315"/>
    </location>
</feature>
<feature type="transmembrane region" description="Helical" evidence="1">
    <location>
        <begin position="260"/>
        <end position="280"/>
    </location>
</feature>
<keyword evidence="1" id="KW-0812">Transmembrane</keyword>
<dbReference type="EMBL" id="CAXLJM020000080">
    <property type="protein sequence ID" value="CAL8129959.1"/>
    <property type="molecule type" value="Genomic_DNA"/>
</dbReference>
<protein>
    <recommendedName>
        <fullName evidence="4">Odorant receptor</fullName>
    </recommendedName>
</protein>
<accession>A0ABP1RL72</accession>
<feature type="transmembrane region" description="Helical" evidence="1">
    <location>
        <begin position="181"/>
        <end position="202"/>
    </location>
</feature>
<keyword evidence="3" id="KW-1185">Reference proteome</keyword>
<organism evidence="2 3">
    <name type="scientific">Orchesella dallaii</name>
    <dbReference type="NCBI Taxonomy" id="48710"/>
    <lineage>
        <taxon>Eukaryota</taxon>
        <taxon>Metazoa</taxon>
        <taxon>Ecdysozoa</taxon>
        <taxon>Arthropoda</taxon>
        <taxon>Hexapoda</taxon>
        <taxon>Collembola</taxon>
        <taxon>Entomobryomorpha</taxon>
        <taxon>Entomobryoidea</taxon>
        <taxon>Orchesellidae</taxon>
        <taxon>Orchesellinae</taxon>
        <taxon>Orchesella</taxon>
    </lineage>
</organism>
<evidence type="ECO:0000313" key="2">
    <source>
        <dbReference type="EMBL" id="CAL8129959.1"/>
    </source>
</evidence>
<keyword evidence="1" id="KW-0472">Membrane</keyword>
<name>A0ABP1RL72_9HEXA</name>
<gene>
    <name evidence="2" type="ORF">ODALV1_LOCUS23501</name>
</gene>
<sequence length="388" mass="44055">MSLTKEIQTTIQKALEYSSHFGNATFRWDPNERKLYLKDEYHFQRGMRLKLIILWSFGTLMMYETVTNPKIEGIVMKSQASFTCAIVLMGGDMVRSTLNNYKTTMQSINELVKLEMELEKDGNKLPKNKFAIVGILCKIIFESAKSVCFAFGLPAVFMPEFPTNLFLSVDRFFPQADEKSIALIVIRRILFGVGNVMIWYVIYTAALFLWLEMIFALTCMRGCLLMCLRKVCTKQPELTFGFYKRLSILVKKFNEAHSSVVVHMLATVACVQSLAAFILLRAFRSNDEMPLIAIFCNLIAIINISTVILGVYGYAGKVYGTSISLIKSIVTNENVLRSRVGRRTAISFSSLQIKFGGSNFIDKRTPLVFLDFNIGRTVDLLLIDKRLV</sequence>
<comment type="caution">
    <text evidence="2">The sequence shown here is derived from an EMBL/GenBank/DDBJ whole genome shotgun (WGS) entry which is preliminary data.</text>
</comment>